<evidence type="ECO:0000256" key="1">
    <source>
        <dbReference type="SAM" id="MobiDB-lite"/>
    </source>
</evidence>
<comment type="caution">
    <text evidence="2">The sequence shown here is derived from an EMBL/GenBank/DDBJ whole genome shotgun (WGS) entry which is preliminary data.</text>
</comment>
<gene>
    <name evidence="2" type="ORF">FPQ13_10395</name>
</gene>
<dbReference type="AlphaFoldDB" id="A0A556PDE5"/>
<accession>A0A556PDE5</accession>
<protein>
    <submittedName>
        <fullName evidence="2">Uncharacterized protein</fullName>
    </submittedName>
</protein>
<sequence length="66" mass="7247">MDLIGGEPSGPSERITDKTAHILWIKSVPIDNPCEAAEKLSKAAEKPSEAAEKSIEAIEKSWKNHY</sequence>
<reference evidence="2 3" key="1">
    <citation type="submission" date="2019-07" db="EMBL/GenBank/DDBJ databases">
        <title>Allobacillus sp. nov. SKP isolated from shrimp paste of Euphausiacea.</title>
        <authorList>
            <person name="Kanchanasin P."/>
            <person name="Tanasupawat S."/>
            <person name="Shi W."/>
            <person name="Wu L."/>
            <person name="Ma J."/>
        </authorList>
    </citation>
    <scope>NUCLEOTIDE SEQUENCE [LARGE SCALE GENOMIC DNA]</scope>
    <source>
        <strain evidence="2 3">SKP4-8</strain>
    </source>
</reference>
<dbReference type="Proteomes" id="UP000316425">
    <property type="component" value="Unassembled WGS sequence"/>
</dbReference>
<evidence type="ECO:0000313" key="3">
    <source>
        <dbReference type="Proteomes" id="UP000316425"/>
    </source>
</evidence>
<evidence type="ECO:0000313" key="2">
    <source>
        <dbReference type="EMBL" id="TSJ62393.1"/>
    </source>
</evidence>
<organism evidence="2 3">
    <name type="scientific">Allobacillus salarius</name>
    <dbReference type="NCBI Taxonomy" id="1955272"/>
    <lineage>
        <taxon>Bacteria</taxon>
        <taxon>Bacillati</taxon>
        <taxon>Bacillota</taxon>
        <taxon>Bacilli</taxon>
        <taxon>Bacillales</taxon>
        <taxon>Bacillaceae</taxon>
        <taxon>Allobacillus</taxon>
    </lineage>
</organism>
<dbReference type="EMBL" id="VMHE01000021">
    <property type="protein sequence ID" value="TSJ62393.1"/>
    <property type="molecule type" value="Genomic_DNA"/>
</dbReference>
<feature type="region of interest" description="Disordered" evidence="1">
    <location>
        <begin position="40"/>
        <end position="66"/>
    </location>
</feature>
<name>A0A556PDE5_9BACI</name>
<keyword evidence="3" id="KW-1185">Reference proteome</keyword>
<dbReference type="RefSeq" id="WP_144089265.1">
    <property type="nucleotide sequence ID" value="NZ_VMHE01000021.1"/>
</dbReference>
<proteinExistence type="predicted"/>